<protein>
    <submittedName>
        <fullName evidence="2">Hypothetical secreted protein</fullName>
    </submittedName>
</protein>
<feature type="transmembrane region" description="Helical" evidence="1">
    <location>
        <begin position="81"/>
        <end position="99"/>
    </location>
</feature>
<keyword evidence="1" id="KW-0472">Membrane</keyword>
<evidence type="ECO:0000256" key="1">
    <source>
        <dbReference type="SAM" id="Phobius"/>
    </source>
</evidence>
<reference evidence="2" key="1">
    <citation type="journal article" date="2010" name="BMC Genomics">
        <title>An insight into the sialome of Glossina morsitans morsitans.</title>
        <authorList>
            <person name="Alves-Silva J."/>
            <person name="Ribeiro J.M."/>
            <person name="Van Den Abbeele J."/>
            <person name="Attardo G."/>
            <person name="Hao Z."/>
            <person name="Haines L.R."/>
            <person name="Soares M.B."/>
            <person name="Berriman M."/>
            <person name="Aksoy S."/>
            <person name="Lehane M.J."/>
        </authorList>
    </citation>
    <scope>NUCLEOTIDE SEQUENCE</scope>
    <source>
        <tissue evidence="2">Salivary gland</tissue>
    </source>
</reference>
<organism evidence="2">
    <name type="scientific">Glossina morsitans morsitans</name>
    <name type="common">Savannah tsetse fly</name>
    <dbReference type="NCBI Taxonomy" id="37546"/>
    <lineage>
        <taxon>Eukaryota</taxon>
        <taxon>Metazoa</taxon>
        <taxon>Ecdysozoa</taxon>
        <taxon>Arthropoda</taxon>
        <taxon>Hexapoda</taxon>
        <taxon>Insecta</taxon>
        <taxon>Pterygota</taxon>
        <taxon>Neoptera</taxon>
        <taxon>Endopterygota</taxon>
        <taxon>Diptera</taxon>
        <taxon>Brachycera</taxon>
        <taxon>Muscomorpha</taxon>
        <taxon>Hippoboscoidea</taxon>
        <taxon>Glossinidae</taxon>
        <taxon>Glossina</taxon>
    </lineage>
</organism>
<feature type="transmembrane region" description="Helical" evidence="1">
    <location>
        <begin position="6"/>
        <end position="31"/>
    </location>
</feature>
<reference evidence="2" key="2">
    <citation type="submission" date="2010-01" db="EMBL/GenBank/DDBJ databases">
        <authorList>
            <consortium name="International Glossina Genome Initiative"/>
            <person name="da Silva J."/>
            <person name="Ribeiro J.M.C."/>
            <person name="Abbeele J.V."/>
            <person name="Attardo G."/>
            <person name="Hao Z."/>
            <person name="Haines L.R."/>
            <person name="Soares M.B."/>
            <person name="Berriman M."/>
            <person name="Aksoy S."/>
            <person name="Lehane M.J."/>
        </authorList>
    </citation>
    <scope>NUCLEOTIDE SEQUENCE</scope>
    <source>
        <tissue evidence="2">Salivary gland</tissue>
    </source>
</reference>
<feature type="transmembrane region" description="Helical" evidence="1">
    <location>
        <begin position="135"/>
        <end position="156"/>
    </location>
</feature>
<accession>D3TRT9</accession>
<keyword evidence="1" id="KW-1133">Transmembrane helix</keyword>
<name>D3TRT9_GLOMM</name>
<proteinExistence type="evidence at transcript level"/>
<dbReference type="EMBL" id="EZ424141">
    <property type="protein sequence ID" value="ADD20417.1"/>
    <property type="molecule type" value="mRNA"/>
</dbReference>
<evidence type="ECO:0000313" key="2">
    <source>
        <dbReference type="EMBL" id="ADD20417.1"/>
    </source>
</evidence>
<sequence>MDTAAAVVVVVVVVVVIAVAVIVADVVDIAASEVIANIELSLLPPLSGNIDAIDNIEGVVLLINAFSLTVEVIAIVLRSNVVIESMIIFLLLLLLFTATDKVDISSLKLVVARMETTETQFDVKIERNYERNAELLRYFSLLVVCCAIVFSFFLFFKFNLINCNRSLHN</sequence>
<keyword evidence="1" id="KW-0812">Transmembrane</keyword>
<dbReference type="AlphaFoldDB" id="D3TRT9"/>